<dbReference type="EMBL" id="CAJVSB020000151">
    <property type="protein sequence ID" value="CAH2042019.1"/>
    <property type="molecule type" value="Genomic_DNA"/>
</dbReference>
<keyword evidence="2" id="KW-1185">Reference proteome</keyword>
<dbReference type="AlphaFoldDB" id="A0AAU9RGP2"/>
<evidence type="ECO:0000313" key="1">
    <source>
        <dbReference type="EMBL" id="CAH2042019.1"/>
    </source>
</evidence>
<gene>
    <name evidence="1" type="ORF">TAV2_LOCUS4624</name>
</gene>
<reference evidence="1 2" key="1">
    <citation type="submission" date="2022-03" db="EMBL/GenBank/DDBJ databases">
        <authorList>
            <person name="Nunn A."/>
            <person name="Chopra R."/>
            <person name="Nunn A."/>
            <person name="Contreras Garrido A."/>
        </authorList>
    </citation>
    <scope>NUCLEOTIDE SEQUENCE [LARGE SCALE GENOMIC DNA]</scope>
</reference>
<proteinExistence type="predicted"/>
<accession>A0AAU9RGP2</accession>
<evidence type="ECO:0000313" key="2">
    <source>
        <dbReference type="Proteomes" id="UP000836841"/>
    </source>
</evidence>
<comment type="caution">
    <text evidence="1">The sequence shown here is derived from an EMBL/GenBank/DDBJ whole genome shotgun (WGS) entry which is preliminary data.</text>
</comment>
<name>A0AAU9RGP2_THLAR</name>
<sequence length="65" mass="7414">MRKWRHKSPPDLWIFGSSNQLHVNVVSSPNRGHYVQKVCIANIRKAFIRAACILIRSTAKQEAAL</sequence>
<organism evidence="1 2">
    <name type="scientific">Thlaspi arvense</name>
    <name type="common">Field penny-cress</name>
    <dbReference type="NCBI Taxonomy" id="13288"/>
    <lineage>
        <taxon>Eukaryota</taxon>
        <taxon>Viridiplantae</taxon>
        <taxon>Streptophyta</taxon>
        <taxon>Embryophyta</taxon>
        <taxon>Tracheophyta</taxon>
        <taxon>Spermatophyta</taxon>
        <taxon>Magnoliopsida</taxon>
        <taxon>eudicotyledons</taxon>
        <taxon>Gunneridae</taxon>
        <taxon>Pentapetalae</taxon>
        <taxon>rosids</taxon>
        <taxon>malvids</taxon>
        <taxon>Brassicales</taxon>
        <taxon>Brassicaceae</taxon>
        <taxon>Thlaspideae</taxon>
        <taxon>Thlaspi</taxon>
    </lineage>
</organism>
<protein>
    <submittedName>
        <fullName evidence="1">Uncharacterized protein</fullName>
    </submittedName>
</protein>
<dbReference type="Proteomes" id="UP000836841">
    <property type="component" value="Unassembled WGS sequence"/>
</dbReference>